<name>A0A8J5USK7_9ASCO</name>
<dbReference type="GeneID" id="73468139"/>
<dbReference type="GO" id="GO:0033314">
    <property type="term" value="P:mitotic DNA replication checkpoint signaling"/>
    <property type="evidence" value="ECO:0007669"/>
    <property type="project" value="TreeGrafter"/>
</dbReference>
<feature type="domain" description="BRCT" evidence="3">
    <location>
        <begin position="2"/>
        <end position="100"/>
    </location>
</feature>
<dbReference type="Proteomes" id="UP000694255">
    <property type="component" value="Unassembled WGS sequence"/>
</dbReference>
<accession>A0A8J5USK7</accession>
<feature type="region of interest" description="Disordered" evidence="2">
    <location>
        <begin position="579"/>
        <end position="659"/>
    </location>
</feature>
<evidence type="ECO:0000259" key="3">
    <source>
        <dbReference type="PROSITE" id="PS50172"/>
    </source>
</evidence>
<sequence length="703" mass="80509">MTTRKPLSGKTFCFTGTELEERRELEEKVEALGGTYYSDLMSDVHYLVVSERYTSKYNFCIRYRVRMEFIAPESIAKLHKYWIDGEEDGSENLNIDNYILPIFSGLQVCFGRLDLSSSEVSNLIDSCEFRHKVSNEYFNPRNLMALVKQNGGIVSENLTHGDACFITTERRGNRYTEAVNRKMPIIHPIWIYDSIIRGGAMRFEDYLIKNDPDEVYRDGCKVWDLVVNQKRNMEQAKRSLLTASTTASPTEVEVSRKITKKKNGVQIWNSIIEHTKKNTNKLIPDKTWDDDANSDDENANRTSSAVSIAISKESEKQDKVNQLFLGFSFMLVGFTSRESSILTKAIENLSGELTTDSDDDSITHIVIPASKGSQSKSMLSILPHGIKSKIANGLVKIVTEWFVERSMYYKKVMTDRWCFPMKGLKKSNKPFKICISGFTGIEQLHIEKLIQFLNFEFCESLTSERDLLVLNINLFKPGLIKNSPNLFKYKHKDIINCPTYQSGSSSSVSLISSKNKINAAKKWKIPIVSLAYLWEILELSQNSNTVVMPDILDLQWCIFAPDNYSKPKSLLEYVNNLSEPTGETDTQDIPADQGIPNRKKSSEDDNDSLVKLPSPRKGRSKQKYGRLVGREHTESMTNKIAREDNNRDNLDNDVSNIDEDPFLSQIGYQDAESLRNEEAFLKKLEEREQAQEETRNLRKRRKR</sequence>
<evidence type="ECO:0000313" key="5">
    <source>
        <dbReference type="Proteomes" id="UP000694255"/>
    </source>
</evidence>
<dbReference type="GO" id="GO:0007095">
    <property type="term" value="P:mitotic G2 DNA damage checkpoint signaling"/>
    <property type="evidence" value="ECO:0007669"/>
    <property type="project" value="TreeGrafter"/>
</dbReference>
<dbReference type="PANTHER" id="PTHR13561:SF20">
    <property type="entry name" value="DNA TOPOISOMERASE 2-BINDING PROTEIN 1"/>
    <property type="match status" value="1"/>
</dbReference>
<dbReference type="EMBL" id="JAGSYN010000051">
    <property type="protein sequence ID" value="KAG7665282.1"/>
    <property type="molecule type" value="Genomic_DNA"/>
</dbReference>
<organism evidence="4 5">
    <name type="scientific">[Candida] subhashii</name>
    <dbReference type="NCBI Taxonomy" id="561895"/>
    <lineage>
        <taxon>Eukaryota</taxon>
        <taxon>Fungi</taxon>
        <taxon>Dikarya</taxon>
        <taxon>Ascomycota</taxon>
        <taxon>Saccharomycotina</taxon>
        <taxon>Pichiomycetes</taxon>
        <taxon>Debaryomycetaceae</taxon>
        <taxon>Spathaspora</taxon>
    </lineage>
</organism>
<evidence type="ECO:0000313" key="4">
    <source>
        <dbReference type="EMBL" id="KAG7665282.1"/>
    </source>
</evidence>
<protein>
    <submittedName>
        <fullName evidence="4">DPB11</fullName>
    </submittedName>
</protein>
<dbReference type="AlphaFoldDB" id="A0A8J5USK7"/>
<reference evidence="4 5" key="1">
    <citation type="journal article" date="2021" name="DNA Res.">
        <title>Genome analysis of Candida subhashii reveals its hybrid nature and dual mitochondrial genome conformations.</title>
        <authorList>
            <person name="Mixao V."/>
            <person name="Hegedusova E."/>
            <person name="Saus E."/>
            <person name="Pryszcz L.P."/>
            <person name="Cillingova A."/>
            <person name="Nosek J."/>
            <person name="Gabaldon T."/>
        </authorList>
    </citation>
    <scope>NUCLEOTIDE SEQUENCE [LARGE SCALE GENOMIC DNA]</scope>
    <source>
        <strain evidence="4 5">CBS 10753</strain>
    </source>
</reference>
<dbReference type="GO" id="GO:0006270">
    <property type="term" value="P:DNA replication initiation"/>
    <property type="evidence" value="ECO:0007669"/>
    <property type="project" value="TreeGrafter"/>
</dbReference>
<dbReference type="OrthoDB" id="251770at2759"/>
<feature type="domain" description="BRCT" evidence="3">
    <location>
        <begin position="143"/>
        <end position="208"/>
    </location>
</feature>
<dbReference type="Pfam" id="PF00533">
    <property type="entry name" value="BRCT"/>
    <property type="match status" value="2"/>
</dbReference>
<comment type="caution">
    <text evidence="4">The sequence shown here is derived from an EMBL/GenBank/DDBJ whole genome shotgun (WGS) entry which is preliminary data.</text>
</comment>
<feature type="domain" description="BRCT" evidence="3">
    <location>
        <begin position="319"/>
        <end position="404"/>
    </location>
</feature>
<dbReference type="SMART" id="SM00292">
    <property type="entry name" value="BRCT"/>
    <property type="match status" value="4"/>
</dbReference>
<dbReference type="PANTHER" id="PTHR13561">
    <property type="entry name" value="DNA REPLICATION REGULATOR DPB11-RELATED"/>
    <property type="match status" value="1"/>
</dbReference>
<dbReference type="RefSeq" id="XP_049265514.1">
    <property type="nucleotide sequence ID" value="XM_049404982.1"/>
</dbReference>
<evidence type="ECO:0000256" key="1">
    <source>
        <dbReference type="ARBA" id="ARBA00022737"/>
    </source>
</evidence>
<feature type="compositionally biased region" description="Basic residues" evidence="2">
    <location>
        <begin position="614"/>
        <end position="624"/>
    </location>
</feature>
<keyword evidence="1" id="KW-0677">Repeat</keyword>
<keyword evidence="5" id="KW-1185">Reference proteome</keyword>
<dbReference type="CDD" id="cd00027">
    <property type="entry name" value="BRCT"/>
    <property type="match status" value="1"/>
</dbReference>
<dbReference type="InterPro" id="IPR001357">
    <property type="entry name" value="BRCT_dom"/>
</dbReference>
<evidence type="ECO:0000256" key="2">
    <source>
        <dbReference type="SAM" id="MobiDB-lite"/>
    </source>
</evidence>
<dbReference type="PROSITE" id="PS50172">
    <property type="entry name" value="BRCT"/>
    <property type="match status" value="3"/>
</dbReference>
<proteinExistence type="predicted"/>
<feature type="region of interest" description="Disordered" evidence="2">
    <location>
        <begin position="282"/>
        <end position="301"/>
    </location>
</feature>
<feature type="compositionally biased region" description="Basic and acidic residues" evidence="2">
    <location>
        <begin position="628"/>
        <end position="650"/>
    </location>
</feature>
<gene>
    <name evidence="4" type="ORF">J8A68_001338</name>
</gene>